<proteinExistence type="predicted"/>
<evidence type="ECO:0000313" key="4">
    <source>
        <dbReference type="Proteomes" id="UP000324853"/>
    </source>
</evidence>
<feature type="coiled-coil region" evidence="1">
    <location>
        <begin position="81"/>
        <end position="108"/>
    </location>
</feature>
<accession>A0A5S4X0S4</accession>
<reference evidence="3 4" key="1">
    <citation type="submission" date="2019-08" db="EMBL/GenBank/DDBJ databases">
        <title>Bradyrhizobium hipponensis sp. nov., a rhizobium isolated from a Lupinus angustifolius root nodule in Tunisia.</title>
        <authorList>
            <person name="Off K."/>
            <person name="Rejili M."/>
            <person name="Mars M."/>
            <person name="Brachmann A."/>
            <person name="Marin M."/>
        </authorList>
    </citation>
    <scope>NUCLEOTIDE SEQUENCE [LARGE SCALE GENOMIC DNA]</scope>
    <source>
        <strain evidence="3 4">CTAW11</strain>
    </source>
</reference>
<sequence>MDSHSYKLPQLLMVFLALVVDECRHVKRVAPMPRSGSFDEDENENLRSSVDQLGMNTISLPELVRHEARLTEECILDSQRLQALEERNVELKRLLAQELDEAAHLRNLLLERARSSSHTAVVCDGTGPDTPRPPNLPTTKSEHETRRVTDFVKWRLQRGSVE</sequence>
<name>A0A5S4X0S4_9BRAD</name>
<evidence type="ECO:0000313" key="3">
    <source>
        <dbReference type="EMBL" id="TYL85960.1"/>
    </source>
</evidence>
<keyword evidence="1" id="KW-0175">Coiled coil</keyword>
<feature type="region of interest" description="Disordered" evidence="2">
    <location>
        <begin position="120"/>
        <end position="144"/>
    </location>
</feature>
<organism evidence="3 4">
    <name type="scientific">Bradyrhizobium cytisi</name>
    <dbReference type="NCBI Taxonomy" id="515489"/>
    <lineage>
        <taxon>Bacteria</taxon>
        <taxon>Pseudomonadati</taxon>
        <taxon>Pseudomonadota</taxon>
        <taxon>Alphaproteobacteria</taxon>
        <taxon>Hyphomicrobiales</taxon>
        <taxon>Nitrobacteraceae</taxon>
        <taxon>Bradyrhizobium</taxon>
    </lineage>
</organism>
<protein>
    <submittedName>
        <fullName evidence="3">Uncharacterized protein</fullName>
    </submittedName>
</protein>
<evidence type="ECO:0000256" key="2">
    <source>
        <dbReference type="SAM" id="MobiDB-lite"/>
    </source>
</evidence>
<dbReference type="AlphaFoldDB" id="A0A5S4X0S4"/>
<gene>
    <name evidence="3" type="ORF">FXB38_10610</name>
</gene>
<evidence type="ECO:0000256" key="1">
    <source>
        <dbReference type="SAM" id="Coils"/>
    </source>
</evidence>
<comment type="caution">
    <text evidence="3">The sequence shown here is derived from an EMBL/GenBank/DDBJ whole genome shotgun (WGS) entry which is preliminary data.</text>
</comment>
<keyword evidence="4" id="KW-1185">Reference proteome</keyword>
<dbReference type="Proteomes" id="UP000324853">
    <property type="component" value="Unassembled WGS sequence"/>
</dbReference>
<dbReference type="EMBL" id="VSSR01000016">
    <property type="protein sequence ID" value="TYL85960.1"/>
    <property type="molecule type" value="Genomic_DNA"/>
</dbReference>
<dbReference type="RefSeq" id="WP_148750792.1">
    <property type="nucleotide sequence ID" value="NZ_VSSR01000016.1"/>
</dbReference>